<feature type="binding site" evidence="5">
    <location>
        <position position="80"/>
    </location>
    <ligand>
        <name>Zn(2+)</name>
        <dbReference type="ChEBI" id="CHEBI:29105"/>
    </ligand>
</feature>
<keyword evidence="4 5" id="KW-0378">Hydrolase</keyword>
<comment type="catalytic activity">
    <reaction evidence="1 5">
        <text>GTP + H2O = 7,8-dihydroneopterin 3'-triphosphate + formate + H(+)</text>
        <dbReference type="Rhea" id="RHEA:17473"/>
        <dbReference type="ChEBI" id="CHEBI:15377"/>
        <dbReference type="ChEBI" id="CHEBI:15378"/>
        <dbReference type="ChEBI" id="CHEBI:15740"/>
        <dbReference type="ChEBI" id="CHEBI:37565"/>
        <dbReference type="ChEBI" id="CHEBI:58462"/>
        <dbReference type="EC" id="3.5.4.16"/>
    </reaction>
</comment>
<comment type="pathway">
    <text evidence="2 5">Cofactor biosynthesis; 7,8-dihydroneopterin triphosphate biosynthesis; 7,8-dihydroneopterin triphosphate from GTP: step 1/1.</text>
</comment>
<evidence type="ECO:0000256" key="1">
    <source>
        <dbReference type="ARBA" id="ARBA00001052"/>
    </source>
</evidence>
<dbReference type="EC" id="3.5.4.16" evidence="5"/>
<protein>
    <recommendedName>
        <fullName evidence="5">GTP cyclohydrolase 1</fullName>
        <ecNumber evidence="5">3.5.4.16</ecNumber>
    </recommendedName>
    <alternativeName>
        <fullName evidence="5">GTP cyclohydrolase I</fullName>
        <shortName evidence="5">GTP-CH-I</shortName>
    </alternativeName>
</protein>
<evidence type="ECO:0000313" key="9">
    <source>
        <dbReference type="Proteomes" id="UP001058016"/>
    </source>
</evidence>
<comment type="subunit">
    <text evidence="5">Homopolymer.</text>
</comment>
<evidence type="ECO:0000313" key="7">
    <source>
        <dbReference type="EMBL" id="UUF05887.1"/>
    </source>
</evidence>
<dbReference type="NCBIfam" id="TIGR00063">
    <property type="entry name" value="folE"/>
    <property type="match status" value="1"/>
</dbReference>
<evidence type="ECO:0000259" key="6">
    <source>
        <dbReference type="Pfam" id="PF01227"/>
    </source>
</evidence>
<dbReference type="GO" id="GO:0046654">
    <property type="term" value="P:tetrahydrofolate biosynthetic process"/>
    <property type="evidence" value="ECO:0007669"/>
    <property type="project" value="UniProtKB-UniRule"/>
</dbReference>
<evidence type="ECO:0000256" key="3">
    <source>
        <dbReference type="ARBA" id="ARBA00022563"/>
    </source>
</evidence>
<sequence length="187" mass="21198">MSVDKNKIETAVRMILEAVGENPDREGIVDTPARVARMYEEVFGGLHEDPSKHLQVYFSEEYDQYVLVQDIVFHSMCEHHLLPFFGKVHVAYYPENNEVVGLSKIARVTDVVSRRPQLQERMGKQIGDTIANAIKSKGVMVVIEAEHMCMVMRGIKKPGAMTKTIYSTGIFKEDLAMRQEVLNLIKG</sequence>
<dbReference type="PANTHER" id="PTHR11109:SF7">
    <property type="entry name" value="GTP CYCLOHYDROLASE 1"/>
    <property type="match status" value="1"/>
</dbReference>
<dbReference type="SUPFAM" id="SSF55620">
    <property type="entry name" value="Tetrahydrobiopterin biosynthesis enzymes-like"/>
    <property type="match status" value="1"/>
</dbReference>
<dbReference type="GO" id="GO:0005525">
    <property type="term" value="F:GTP binding"/>
    <property type="evidence" value="ECO:0007669"/>
    <property type="project" value="UniProtKB-KW"/>
</dbReference>
<gene>
    <name evidence="5 8" type="primary">folE</name>
    <name evidence="7" type="ORF">J0J69_12770</name>
    <name evidence="8" type="ORF">J0J70_01170</name>
</gene>
<dbReference type="NCBIfam" id="NF006826">
    <property type="entry name" value="PRK09347.1-3"/>
    <property type="match status" value="1"/>
</dbReference>
<dbReference type="GO" id="GO:0005737">
    <property type="term" value="C:cytoplasm"/>
    <property type="evidence" value="ECO:0007669"/>
    <property type="project" value="TreeGrafter"/>
</dbReference>
<proteinExistence type="inferred from homology"/>
<evidence type="ECO:0000256" key="4">
    <source>
        <dbReference type="ARBA" id="ARBA00022801"/>
    </source>
</evidence>
<feature type="domain" description="GTP cyclohydrolase I" evidence="6">
    <location>
        <begin position="8"/>
        <end position="185"/>
    </location>
</feature>
<evidence type="ECO:0000256" key="2">
    <source>
        <dbReference type="ARBA" id="ARBA00005080"/>
    </source>
</evidence>
<comment type="similarity">
    <text evidence="5">Belongs to the GTP cyclohydrolase I family.</text>
</comment>
<dbReference type="EMBL" id="CP071250">
    <property type="protein sequence ID" value="UUF08665.1"/>
    <property type="molecule type" value="Genomic_DNA"/>
</dbReference>
<dbReference type="RefSeq" id="WP_055243131.1">
    <property type="nucleotide sequence ID" value="NZ_CP071249.1"/>
</dbReference>
<name>A0A9Q9FGT9_9FIRM</name>
<dbReference type="GO" id="GO:0006730">
    <property type="term" value="P:one-carbon metabolic process"/>
    <property type="evidence" value="ECO:0007669"/>
    <property type="project" value="UniProtKB-UniRule"/>
</dbReference>
<dbReference type="Gene3D" id="3.30.1130.10">
    <property type="match status" value="1"/>
</dbReference>
<dbReference type="PANTHER" id="PTHR11109">
    <property type="entry name" value="GTP CYCLOHYDROLASE I"/>
    <property type="match status" value="1"/>
</dbReference>
<keyword evidence="5" id="KW-0342">GTP-binding</keyword>
<dbReference type="GO" id="GO:0006729">
    <property type="term" value="P:tetrahydrobiopterin biosynthetic process"/>
    <property type="evidence" value="ECO:0007669"/>
    <property type="project" value="TreeGrafter"/>
</dbReference>
<feature type="binding site" evidence="5">
    <location>
        <position position="77"/>
    </location>
    <ligand>
        <name>Zn(2+)</name>
        <dbReference type="ChEBI" id="CHEBI:29105"/>
    </ligand>
</feature>
<evidence type="ECO:0000313" key="10">
    <source>
        <dbReference type="Proteomes" id="UP001058072"/>
    </source>
</evidence>
<dbReference type="Gene3D" id="1.10.286.10">
    <property type="match status" value="1"/>
</dbReference>
<dbReference type="InterPro" id="IPR043134">
    <property type="entry name" value="GTP-CH-I_N"/>
</dbReference>
<dbReference type="GO" id="GO:0003934">
    <property type="term" value="F:GTP cyclohydrolase I activity"/>
    <property type="evidence" value="ECO:0007669"/>
    <property type="project" value="UniProtKB-UniRule"/>
</dbReference>
<dbReference type="InterPro" id="IPR043133">
    <property type="entry name" value="GTP-CH-I_C/QueF"/>
</dbReference>
<keyword evidence="5" id="KW-0479">Metal-binding</keyword>
<dbReference type="NCBIfam" id="NF006825">
    <property type="entry name" value="PRK09347.1-2"/>
    <property type="match status" value="1"/>
</dbReference>
<keyword evidence="3 5" id="KW-0554">One-carbon metabolism</keyword>
<dbReference type="Proteomes" id="UP001058072">
    <property type="component" value="Chromosome"/>
</dbReference>
<dbReference type="HAMAP" id="MF_00223">
    <property type="entry name" value="FolE"/>
    <property type="match status" value="1"/>
</dbReference>
<evidence type="ECO:0000256" key="5">
    <source>
        <dbReference type="HAMAP-Rule" id="MF_00223"/>
    </source>
</evidence>
<dbReference type="EMBL" id="CP071249">
    <property type="protein sequence ID" value="UUF05887.1"/>
    <property type="molecule type" value="Genomic_DNA"/>
</dbReference>
<dbReference type="Proteomes" id="UP001058016">
    <property type="component" value="Chromosome"/>
</dbReference>
<dbReference type="FunFam" id="1.10.286.10:FF:000001">
    <property type="entry name" value="GTP cyclohydrolase 1"/>
    <property type="match status" value="1"/>
</dbReference>
<dbReference type="InterPro" id="IPR001474">
    <property type="entry name" value="GTP_CycHdrlase_I"/>
</dbReference>
<dbReference type="Pfam" id="PF01227">
    <property type="entry name" value="GTP_cyclohydroI"/>
    <property type="match status" value="1"/>
</dbReference>
<dbReference type="GO" id="GO:0008270">
    <property type="term" value="F:zinc ion binding"/>
    <property type="evidence" value="ECO:0007669"/>
    <property type="project" value="UniProtKB-UniRule"/>
</dbReference>
<evidence type="ECO:0000313" key="8">
    <source>
        <dbReference type="EMBL" id="UUF08665.1"/>
    </source>
</evidence>
<dbReference type="InterPro" id="IPR020602">
    <property type="entry name" value="GTP_CycHdrlase_I_dom"/>
</dbReference>
<keyword evidence="9" id="KW-1185">Reference proteome</keyword>
<reference evidence="8 9" key="1">
    <citation type="submission" date="2021-03" db="EMBL/GenBank/DDBJ databases">
        <title>Comparative Genomics and Metabolomics in the genus Turicibacter.</title>
        <authorList>
            <person name="Maki J."/>
            <person name="Looft T."/>
        </authorList>
    </citation>
    <scope>NUCLEOTIDE SEQUENCE</scope>
    <source>
        <strain evidence="8">ISU324</strain>
        <strain evidence="7 9">MMM721</strain>
    </source>
</reference>
<keyword evidence="5" id="KW-0547">Nucleotide-binding</keyword>
<accession>A0A9Q9FGT9</accession>
<dbReference type="AlphaFoldDB" id="A0A9Q9FGT9"/>
<dbReference type="FunFam" id="3.30.1130.10:FF:000001">
    <property type="entry name" value="GTP cyclohydrolase 1"/>
    <property type="match status" value="1"/>
</dbReference>
<keyword evidence="5" id="KW-0862">Zinc</keyword>
<organism evidence="8 10">
    <name type="scientific">Turicibacter bilis</name>
    <dbReference type="NCBI Taxonomy" id="2735723"/>
    <lineage>
        <taxon>Bacteria</taxon>
        <taxon>Bacillati</taxon>
        <taxon>Bacillota</taxon>
        <taxon>Erysipelotrichia</taxon>
        <taxon>Erysipelotrichales</taxon>
        <taxon>Turicibacteraceae</taxon>
        <taxon>Turicibacter</taxon>
    </lineage>
</organism>
<feature type="binding site" evidence="5">
    <location>
        <position position="149"/>
    </location>
    <ligand>
        <name>Zn(2+)</name>
        <dbReference type="ChEBI" id="CHEBI:29105"/>
    </ligand>
</feature>